<keyword evidence="6 10" id="KW-1133">Transmembrane helix</keyword>
<dbReference type="PANTHER" id="PTHR14467:SF0">
    <property type="entry name" value="PROTEIN ARV1"/>
    <property type="match status" value="1"/>
</dbReference>
<evidence type="ECO:0000256" key="3">
    <source>
        <dbReference type="ARBA" id="ARBA00022448"/>
    </source>
</evidence>
<dbReference type="Pfam" id="PF04161">
    <property type="entry name" value="Arv1"/>
    <property type="match status" value="1"/>
</dbReference>
<feature type="transmembrane region" description="Helical" evidence="10">
    <location>
        <begin position="219"/>
        <end position="237"/>
    </location>
</feature>
<proteinExistence type="inferred from homology"/>
<name>A0ABP0E6Z6_9ASCO</name>
<evidence type="ECO:0000256" key="5">
    <source>
        <dbReference type="ARBA" id="ARBA00022824"/>
    </source>
</evidence>
<dbReference type="Proteomes" id="UP001497600">
    <property type="component" value="Chromosome B"/>
</dbReference>
<reference evidence="11 12" key="1">
    <citation type="submission" date="2024-01" db="EMBL/GenBank/DDBJ databases">
        <authorList>
            <consortium name="Genoscope - CEA"/>
            <person name="William W."/>
        </authorList>
    </citation>
    <scope>NUCLEOTIDE SEQUENCE [LARGE SCALE GENOMIC DNA]</scope>
    <source>
        <strain evidence="11 12">29B2s-10</strain>
    </source>
</reference>
<evidence type="ECO:0000256" key="1">
    <source>
        <dbReference type="ARBA" id="ARBA00004477"/>
    </source>
</evidence>
<comment type="similarity">
    <text evidence="2 10">Belongs to the ARV1 family.</text>
</comment>
<evidence type="ECO:0000256" key="2">
    <source>
        <dbReference type="ARBA" id="ARBA00009187"/>
    </source>
</evidence>
<keyword evidence="4 10" id="KW-0812">Transmembrane</keyword>
<keyword evidence="5 10" id="KW-0256">Endoplasmic reticulum</keyword>
<protein>
    <recommendedName>
        <fullName evidence="10">Protein ARV</fullName>
    </recommendedName>
</protein>
<evidence type="ECO:0000256" key="8">
    <source>
        <dbReference type="ARBA" id="ARBA00023098"/>
    </source>
</evidence>
<evidence type="ECO:0000256" key="10">
    <source>
        <dbReference type="RuleBase" id="RU368065"/>
    </source>
</evidence>
<keyword evidence="8 10" id="KW-0443">Lipid metabolism</keyword>
<evidence type="ECO:0000256" key="9">
    <source>
        <dbReference type="ARBA" id="ARBA00023136"/>
    </source>
</evidence>
<comment type="function">
    <text evidence="10">Mediator of sterol homeostasis involved in sterol uptake, trafficking and distribution into membranes.</text>
</comment>
<keyword evidence="12" id="KW-1185">Reference proteome</keyword>
<feature type="transmembrane region" description="Helical" evidence="10">
    <location>
        <begin position="184"/>
        <end position="207"/>
    </location>
</feature>
<comment type="function">
    <text evidence="10">Regulates also the sphingolipid metabolism.</text>
</comment>
<sequence length="311" mass="36133">MICVECGHPGIEALYSKYKSDYIRLSICNQCGMVADKYIEFDNVILFLDILLLKPQAYRHLCYNEIESELIQGYEQYPTTSRDSRSKLTKFWRTLASYKKIVRLMVMTILFEVYLIWAYEEKKIDRIPTMDVILNLDVSGQYLYFILRSVSEQICFHTCLQYIFQRCFGWGHITSPNIPKASQWGYNVAVLLVVVLVSSSVKLFPILMLIWPYDNSTNFALFINIVGFFNTVEALRVITKCRYIGIVFAIVISTLISRLVSKALLGISISYVSELSLGQILQTDYLEMISNFHEYELFVQQLWSSVFETIE</sequence>
<evidence type="ECO:0000313" key="12">
    <source>
        <dbReference type="Proteomes" id="UP001497600"/>
    </source>
</evidence>
<dbReference type="EMBL" id="OZ004254">
    <property type="protein sequence ID" value="CAK7895932.1"/>
    <property type="molecule type" value="Genomic_DNA"/>
</dbReference>
<keyword evidence="7 10" id="KW-0445">Lipid transport</keyword>
<keyword evidence="10" id="KW-0333">Golgi apparatus</keyword>
<dbReference type="InterPro" id="IPR007290">
    <property type="entry name" value="Arv1"/>
</dbReference>
<keyword evidence="3 10" id="KW-0813">Transport</keyword>
<organism evidence="11 12">
    <name type="scientific">[Candida] anglica</name>
    <dbReference type="NCBI Taxonomy" id="148631"/>
    <lineage>
        <taxon>Eukaryota</taxon>
        <taxon>Fungi</taxon>
        <taxon>Dikarya</taxon>
        <taxon>Ascomycota</taxon>
        <taxon>Saccharomycotina</taxon>
        <taxon>Pichiomycetes</taxon>
        <taxon>Debaryomycetaceae</taxon>
        <taxon>Kurtzmaniella</taxon>
    </lineage>
</organism>
<comment type="subcellular location">
    <subcellularLocation>
        <location evidence="1 10">Endoplasmic reticulum membrane</location>
        <topology evidence="1 10">Multi-pass membrane protein</topology>
    </subcellularLocation>
    <subcellularLocation>
        <location evidence="10">Golgi apparatus membrane</location>
        <topology evidence="10">Multi-pass membrane protein</topology>
    </subcellularLocation>
</comment>
<keyword evidence="10" id="KW-0746">Sphingolipid metabolism</keyword>
<evidence type="ECO:0000256" key="6">
    <source>
        <dbReference type="ARBA" id="ARBA00022989"/>
    </source>
</evidence>
<keyword evidence="9 10" id="KW-0472">Membrane</keyword>
<evidence type="ECO:0000313" key="11">
    <source>
        <dbReference type="EMBL" id="CAK7895932.1"/>
    </source>
</evidence>
<evidence type="ECO:0000256" key="4">
    <source>
        <dbReference type="ARBA" id="ARBA00022692"/>
    </source>
</evidence>
<accession>A0ABP0E6Z6</accession>
<gene>
    <name evidence="11" type="primary">ARV1</name>
    <name evidence="11" type="ORF">CAAN4_B02652</name>
</gene>
<evidence type="ECO:0000256" key="7">
    <source>
        <dbReference type="ARBA" id="ARBA00023055"/>
    </source>
</evidence>
<dbReference type="PANTHER" id="PTHR14467">
    <property type="entry name" value="ARV1"/>
    <property type="match status" value="1"/>
</dbReference>
<feature type="transmembrane region" description="Helical" evidence="10">
    <location>
        <begin position="243"/>
        <end position="260"/>
    </location>
</feature>
<feature type="transmembrane region" description="Helical" evidence="10">
    <location>
        <begin position="101"/>
        <end position="119"/>
    </location>
</feature>